<dbReference type="SUPFAM" id="SSF56219">
    <property type="entry name" value="DNase I-like"/>
    <property type="match status" value="1"/>
</dbReference>
<dbReference type="EMBL" id="JBEOKT010000004">
    <property type="protein sequence ID" value="MER2996933.1"/>
    <property type="molecule type" value="Genomic_DNA"/>
</dbReference>
<dbReference type="InterPro" id="IPR036691">
    <property type="entry name" value="Endo/exonu/phosph_ase_sf"/>
</dbReference>
<organism evidence="2 3">
    <name type="scientific">Pontibacter populi</name>
    <dbReference type="NCBI Taxonomy" id="890055"/>
    <lineage>
        <taxon>Bacteria</taxon>
        <taxon>Pseudomonadati</taxon>
        <taxon>Bacteroidota</taxon>
        <taxon>Cytophagia</taxon>
        <taxon>Cytophagales</taxon>
        <taxon>Hymenobacteraceae</taxon>
        <taxon>Pontibacter</taxon>
    </lineage>
</organism>
<comment type="caution">
    <text evidence="2">The sequence shown here is derived from an EMBL/GenBank/DDBJ whole genome shotgun (WGS) entry which is preliminary data.</text>
</comment>
<gene>
    <name evidence="2" type="ORF">ABS362_05210</name>
</gene>
<keyword evidence="3" id="KW-1185">Reference proteome</keyword>
<dbReference type="Pfam" id="PF03372">
    <property type="entry name" value="Exo_endo_phos"/>
    <property type="match status" value="1"/>
</dbReference>
<accession>A0ABV1RRD0</accession>
<dbReference type="InterPro" id="IPR005135">
    <property type="entry name" value="Endo/exonuclease/phosphatase"/>
</dbReference>
<sequence>MKIVTWNCNGAFRNKFENILDFNADLYIIQECENPAEAKHQKYKDWAENYIWIGDTKNKGLAIFAKPEIKLKKLDWLDQYQDHSVKHFLPCSINNEFDLLAVWTHFNNSPNFGYIGQLWKYLQVNKNKLNKTIVAGDFNSSAIWDQWDRWWNHSDVVNELEKLGITSLYHKFTGEQQGKETSPTLYFQRKLERPYHIDYVFGAQKFSEKLKNIEVGQADGWLNISDHMPILCEFSVD</sequence>
<proteinExistence type="predicted"/>
<dbReference type="Gene3D" id="3.60.10.10">
    <property type="entry name" value="Endonuclease/exonuclease/phosphatase"/>
    <property type="match status" value="1"/>
</dbReference>
<name>A0ABV1RRD0_9BACT</name>
<dbReference type="Proteomes" id="UP001476807">
    <property type="component" value="Unassembled WGS sequence"/>
</dbReference>
<reference evidence="2 3" key="1">
    <citation type="submission" date="2024-06" db="EMBL/GenBank/DDBJ databases">
        <title>Pontibacter populi HYL7-15.</title>
        <authorList>
            <person name="Kim M.K."/>
        </authorList>
    </citation>
    <scope>NUCLEOTIDE SEQUENCE [LARGE SCALE GENOMIC DNA]</scope>
    <source>
        <strain evidence="2 3">HYL7-15</strain>
    </source>
</reference>
<dbReference type="GO" id="GO:0004519">
    <property type="term" value="F:endonuclease activity"/>
    <property type="evidence" value="ECO:0007669"/>
    <property type="project" value="UniProtKB-KW"/>
</dbReference>
<keyword evidence="2" id="KW-0255">Endonuclease</keyword>
<feature type="domain" description="Endonuclease/exonuclease/phosphatase" evidence="1">
    <location>
        <begin position="4"/>
        <end position="202"/>
    </location>
</feature>
<protein>
    <submittedName>
        <fullName evidence="2">Endonuclease/exonuclease/phosphatase family protein</fullName>
    </submittedName>
</protein>
<evidence type="ECO:0000313" key="3">
    <source>
        <dbReference type="Proteomes" id="UP001476807"/>
    </source>
</evidence>
<keyword evidence="2" id="KW-0378">Hydrolase</keyword>
<evidence type="ECO:0000313" key="2">
    <source>
        <dbReference type="EMBL" id="MER2996933.1"/>
    </source>
</evidence>
<keyword evidence="2" id="KW-0540">Nuclease</keyword>
<evidence type="ECO:0000259" key="1">
    <source>
        <dbReference type="Pfam" id="PF03372"/>
    </source>
</evidence>
<dbReference type="RefSeq" id="WP_350411271.1">
    <property type="nucleotide sequence ID" value="NZ_JBEOKT010000004.1"/>
</dbReference>